<gene>
    <name evidence="5" type="ORF">AJ79_00136</name>
</gene>
<dbReference type="InterPro" id="IPR001841">
    <property type="entry name" value="Znf_RING"/>
</dbReference>
<dbReference type="PANTHER" id="PTHR22765">
    <property type="entry name" value="RING FINGER AND PROTEASE ASSOCIATED DOMAIN-CONTAINING"/>
    <property type="match status" value="1"/>
</dbReference>
<keyword evidence="6" id="KW-1185">Reference proteome</keyword>
<dbReference type="PROSITE" id="PS50089">
    <property type="entry name" value="ZF_RING_2"/>
    <property type="match status" value="1"/>
</dbReference>
<dbReference type="AlphaFoldDB" id="A0A2B7YE00"/>
<keyword evidence="3" id="KW-0472">Membrane</keyword>
<dbReference type="Gene3D" id="3.30.40.10">
    <property type="entry name" value="Zinc/RING finger domain, C3HC4 (zinc finger)"/>
    <property type="match status" value="1"/>
</dbReference>
<dbReference type="PANTHER" id="PTHR22765:SF416">
    <property type="entry name" value="E3 UBIQUITIN-PROTEIN LIGASE GODZILLA"/>
    <property type="match status" value="1"/>
</dbReference>
<dbReference type="SUPFAM" id="SSF57850">
    <property type="entry name" value="RING/U-box"/>
    <property type="match status" value="1"/>
</dbReference>
<dbReference type="CDD" id="cd16454">
    <property type="entry name" value="RING-H2_PA-TM-RING"/>
    <property type="match status" value="1"/>
</dbReference>
<evidence type="ECO:0000256" key="1">
    <source>
        <dbReference type="PROSITE-ProRule" id="PRU00175"/>
    </source>
</evidence>
<feature type="transmembrane region" description="Helical" evidence="3">
    <location>
        <begin position="222"/>
        <end position="242"/>
    </location>
</feature>
<dbReference type="GO" id="GO:0006511">
    <property type="term" value="P:ubiquitin-dependent protein catabolic process"/>
    <property type="evidence" value="ECO:0007669"/>
    <property type="project" value="TreeGrafter"/>
</dbReference>
<reference evidence="5 6" key="1">
    <citation type="submission" date="2017-10" db="EMBL/GenBank/DDBJ databases">
        <title>Comparative genomics in systemic dimorphic fungi from Ajellomycetaceae.</title>
        <authorList>
            <person name="Munoz J.F."/>
            <person name="Mcewen J.G."/>
            <person name="Clay O.K."/>
            <person name="Cuomo C.A."/>
        </authorList>
    </citation>
    <scope>NUCLEOTIDE SEQUENCE [LARGE SCALE GENOMIC DNA]</scope>
    <source>
        <strain evidence="5 6">UAMH5409</strain>
    </source>
</reference>
<dbReference type="GO" id="GO:0008270">
    <property type="term" value="F:zinc ion binding"/>
    <property type="evidence" value="ECO:0007669"/>
    <property type="project" value="UniProtKB-KW"/>
</dbReference>
<dbReference type="GO" id="GO:0005737">
    <property type="term" value="C:cytoplasm"/>
    <property type="evidence" value="ECO:0007669"/>
    <property type="project" value="TreeGrafter"/>
</dbReference>
<organism evidence="5 6">
    <name type="scientific">Helicocarpus griseus UAMH5409</name>
    <dbReference type="NCBI Taxonomy" id="1447875"/>
    <lineage>
        <taxon>Eukaryota</taxon>
        <taxon>Fungi</taxon>
        <taxon>Dikarya</taxon>
        <taxon>Ascomycota</taxon>
        <taxon>Pezizomycotina</taxon>
        <taxon>Eurotiomycetes</taxon>
        <taxon>Eurotiomycetidae</taxon>
        <taxon>Onygenales</taxon>
        <taxon>Ajellomycetaceae</taxon>
        <taxon>Helicocarpus</taxon>
    </lineage>
</organism>
<keyword evidence="1" id="KW-0862">Zinc</keyword>
<dbReference type="SMART" id="SM00184">
    <property type="entry name" value="RING"/>
    <property type="match status" value="1"/>
</dbReference>
<dbReference type="Pfam" id="PF13639">
    <property type="entry name" value="zf-RING_2"/>
    <property type="match status" value="1"/>
</dbReference>
<keyword evidence="3" id="KW-0812">Transmembrane</keyword>
<evidence type="ECO:0000259" key="4">
    <source>
        <dbReference type="PROSITE" id="PS50089"/>
    </source>
</evidence>
<dbReference type="STRING" id="1447875.A0A2B7YE00"/>
<feature type="compositionally biased region" description="Basic and acidic residues" evidence="2">
    <location>
        <begin position="520"/>
        <end position="532"/>
    </location>
</feature>
<feature type="region of interest" description="Disordered" evidence="2">
    <location>
        <begin position="507"/>
        <end position="532"/>
    </location>
</feature>
<evidence type="ECO:0000313" key="6">
    <source>
        <dbReference type="Proteomes" id="UP000223968"/>
    </source>
</evidence>
<dbReference type="GO" id="GO:0061630">
    <property type="term" value="F:ubiquitin protein ligase activity"/>
    <property type="evidence" value="ECO:0007669"/>
    <property type="project" value="TreeGrafter"/>
</dbReference>
<evidence type="ECO:0000256" key="2">
    <source>
        <dbReference type="SAM" id="MobiDB-lite"/>
    </source>
</evidence>
<keyword evidence="1" id="KW-0479">Metal-binding</keyword>
<keyword evidence="3" id="KW-1133">Transmembrane helix</keyword>
<name>A0A2B7YE00_9EURO</name>
<evidence type="ECO:0000313" key="5">
    <source>
        <dbReference type="EMBL" id="PGH19102.1"/>
    </source>
</evidence>
<dbReference type="OrthoDB" id="21204at2759"/>
<proteinExistence type="predicted"/>
<evidence type="ECO:0000256" key="3">
    <source>
        <dbReference type="SAM" id="Phobius"/>
    </source>
</evidence>
<feature type="domain" description="RING-type" evidence="4">
    <location>
        <begin position="384"/>
        <end position="427"/>
    </location>
</feature>
<accession>A0A2B7YE00</accession>
<protein>
    <recommendedName>
        <fullName evidence="4">RING-type domain-containing protein</fullName>
    </recommendedName>
</protein>
<comment type="caution">
    <text evidence="5">The sequence shown here is derived from an EMBL/GenBank/DDBJ whole genome shotgun (WGS) entry which is preliminary data.</text>
</comment>
<dbReference type="EMBL" id="PDNB01000001">
    <property type="protein sequence ID" value="PGH19102.1"/>
    <property type="molecule type" value="Genomic_DNA"/>
</dbReference>
<sequence length="581" mass="65172">MCYETATANSFETVVFAIPSSAQSQLTNPIQLDASISFQLSIRDKIQTLSTTNAGRRSRIRGLLYVPELDPGDPCGQTTSPYIPANVTRLSDLPNLSRLISIAPWVSSECTVSFLAAQSRNSPLAAVFYHPDASTEIPPPEEDVIWDLGDSGMWKSRNNYPVYAIPGAYGALVMRALNDYSGNLTDVPYGEDLIRTFQDDKLLIRMYSRIGLKNVGSSLPSLWIFLLAVLGVLISLVLFSSITMRSIQIKRRHSLERRVAAGEVDLEKLGIKRLNVPQNTLDRFPLYVYDDLGRPELLTSSTSELTPDAPECSKLHLDRKKDTFQAISRFKWIISALQAVFTRNPQLSSPPRSNAAVPPSPKLCTMYAETNQQNSHPGFSQMTCPICLEDYVNGESRVRELPCRHIFHPECIDSFLLQNSSLCPFCKMSVLPRGYCPEKITDAMVRQERAARRIRQERAAQNGDAGYDMTMPTFMENQNETSRERATGSRSAFRNSVSNMLRYSRNGAHVTSSDDSTSPQRHDNTRSSLQRQEEMRMRAMAMLGDHPMLADEERSREASRPKCKLDPNIPLRFTLPLARTG</sequence>
<dbReference type="InterPro" id="IPR013083">
    <property type="entry name" value="Znf_RING/FYVE/PHD"/>
</dbReference>
<keyword evidence="1" id="KW-0863">Zinc-finger</keyword>
<dbReference type="InterPro" id="IPR051826">
    <property type="entry name" value="E3_ubiquitin-ligase_domain"/>
</dbReference>
<feature type="compositionally biased region" description="Polar residues" evidence="2">
    <location>
        <begin position="509"/>
        <end position="519"/>
    </location>
</feature>
<dbReference type="Proteomes" id="UP000223968">
    <property type="component" value="Unassembled WGS sequence"/>
</dbReference>